<feature type="compositionally biased region" description="Low complexity" evidence="7">
    <location>
        <begin position="185"/>
        <end position="208"/>
    </location>
</feature>
<keyword evidence="6 8" id="KW-0472">Membrane</keyword>
<evidence type="ECO:0000256" key="2">
    <source>
        <dbReference type="ARBA" id="ARBA00006448"/>
    </source>
</evidence>
<dbReference type="Proteomes" id="UP001597214">
    <property type="component" value="Unassembled WGS sequence"/>
</dbReference>
<evidence type="ECO:0000256" key="5">
    <source>
        <dbReference type="ARBA" id="ARBA00022989"/>
    </source>
</evidence>
<feature type="domain" description="YetF C-terminal" evidence="9">
    <location>
        <begin position="78"/>
        <end position="159"/>
    </location>
</feature>
<dbReference type="Gene3D" id="3.30.240.20">
    <property type="entry name" value="bsu07140 like domains"/>
    <property type="match status" value="1"/>
</dbReference>
<evidence type="ECO:0000313" key="10">
    <source>
        <dbReference type="EMBL" id="MFD1737249.1"/>
    </source>
</evidence>
<proteinExistence type="inferred from homology"/>
<dbReference type="RefSeq" id="WP_377928452.1">
    <property type="nucleotide sequence ID" value="NZ_JBHUEM010000020.1"/>
</dbReference>
<dbReference type="EMBL" id="JBHUEM010000020">
    <property type="protein sequence ID" value="MFD1737249.1"/>
    <property type="molecule type" value="Genomic_DNA"/>
</dbReference>
<evidence type="ECO:0000259" key="9">
    <source>
        <dbReference type="Pfam" id="PF04239"/>
    </source>
</evidence>
<dbReference type="Pfam" id="PF04239">
    <property type="entry name" value="DUF421"/>
    <property type="match status" value="1"/>
</dbReference>
<evidence type="ECO:0000256" key="4">
    <source>
        <dbReference type="ARBA" id="ARBA00022692"/>
    </source>
</evidence>
<evidence type="ECO:0000256" key="3">
    <source>
        <dbReference type="ARBA" id="ARBA00022475"/>
    </source>
</evidence>
<dbReference type="InterPro" id="IPR007353">
    <property type="entry name" value="DUF421"/>
</dbReference>
<name>A0ABW4LPZ0_9BACI</name>
<keyword evidence="5 8" id="KW-1133">Transmembrane helix</keyword>
<evidence type="ECO:0000256" key="7">
    <source>
        <dbReference type="SAM" id="MobiDB-lite"/>
    </source>
</evidence>
<accession>A0ABW4LPZ0</accession>
<dbReference type="PANTHER" id="PTHR34582:SF2">
    <property type="entry name" value="UPF0702 TRANSMEMBRANE PROTEIN YDFR"/>
    <property type="match status" value="1"/>
</dbReference>
<protein>
    <submittedName>
        <fullName evidence="10">DUF421 domain-containing protein</fullName>
    </submittedName>
</protein>
<feature type="compositionally biased region" description="Basic and acidic residues" evidence="7">
    <location>
        <begin position="212"/>
        <end position="228"/>
    </location>
</feature>
<organism evidence="10 11">
    <name type="scientific">Bacillus salitolerans</name>
    <dbReference type="NCBI Taxonomy" id="1437434"/>
    <lineage>
        <taxon>Bacteria</taxon>
        <taxon>Bacillati</taxon>
        <taxon>Bacillota</taxon>
        <taxon>Bacilli</taxon>
        <taxon>Bacillales</taxon>
        <taxon>Bacillaceae</taxon>
        <taxon>Bacillus</taxon>
    </lineage>
</organism>
<dbReference type="PANTHER" id="PTHR34582">
    <property type="entry name" value="UPF0702 TRANSMEMBRANE PROTEIN YCAP"/>
    <property type="match status" value="1"/>
</dbReference>
<keyword evidence="3" id="KW-1003">Cell membrane</keyword>
<evidence type="ECO:0000256" key="6">
    <source>
        <dbReference type="ARBA" id="ARBA00023136"/>
    </source>
</evidence>
<evidence type="ECO:0000313" key="11">
    <source>
        <dbReference type="Proteomes" id="UP001597214"/>
    </source>
</evidence>
<reference evidence="11" key="1">
    <citation type="journal article" date="2019" name="Int. J. Syst. Evol. Microbiol.">
        <title>The Global Catalogue of Microorganisms (GCM) 10K type strain sequencing project: providing services to taxonomists for standard genome sequencing and annotation.</title>
        <authorList>
            <consortium name="The Broad Institute Genomics Platform"/>
            <consortium name="The Broad Institute Genome Sequencing Center for Infectious Disease"/>
            <person name="Wu L."/>
            <person name="Ma J."/>
        </authorList>
    </citation>
    <scope>NUCLEOTIDE SEQUENCE [LARGE SCALE GENOMIC DNA]</scope>
    <source>
        <strain evidence="11">CCUG 49339</strain>
    </source>
</reference>
<feature type="transmembrane region" description="Helical" evidence="8">
    <location>
        <begin position="56"/>
        <end position="75"/>
    </location>
</feature>
<gene>
    <name evidence="10" type="ORF">ACFSCX_11865</name>
</gene>
<comment type="caution">
    <text evidence="10">The sequence shown here is derived from an EMBL/GenBank/DDBJ whole genome shotgun (WGS) entry which is preliminary data.</text>
</comment>
<keyword evidence="11" id="KW-1185">Reference proteome</keyword>
<comment type="similarity">
    <text evidence="2">Belongs to the UPF0702 family.</text>
</comment>
<sequence length="228" mass="25732">MDWSLLWKAVVIVIGGTLILRFAGRKSISQMTLAQVVIMVGIGSLLVQPIVGRNVWATLVVGIALVATLVVIEYGQVKFDFFESFVSGKSKLLIDNGVIQEKNMLKLRMTVDQLEIQLRQNNVTNISDVQYATLEPSGKLGFILKQNKQNATKEDIQYILDQIQQLRQEIELKLPQTKVVFKANPKQNQSTNPNPPNTQTNPNQPIQNSLFEEVRDKGHHEEPPQYLQ</sequence>
<evidence type="ECO:0000256" key="1">
    <source>
        <dbReference type="ARBA" id="ARBA00004651"/>
    </source>
</evidence>
<keyword evidence="4 8" id="KW-0812">Transmembrane</keyword>
<evidence type="ECO:0000256" key="8">
    <source>
        <dbReference type="SAM" id="Phobius"/>
    </source>
</evidence>
<feature type="transmembrane region" description="Helical" evidence="8">
    <location>
        <begin position="6"/>
        <end position="24"/>
    </location>
</feature>
<comment type="subcellular location">
    <subcellularLocation>
        <location evidence="1">Cell membrane</location>
        <topology evidence="1">Multi-pass membrane protein</topology>
    </subcellularLocation>
</comment>
<dbReference type="InterPro" id="IPR023090">
    <property type="entry name" value="UPF0702_alpha/beta_dom_sf"/>
</dbReference>
<feature type="region of interest" description="Disordered" evidence="7">
    <location>
        <begin position="185"/>
        <end position="228"/>
    </location>
</feature>
<feature type="transmembrane region" description="Helical" evidence="8">
    <location>
        <begin position="31"/>
        <end position="50"/>
    </location>
</feature>